<keyword evidence="3" id="KW-1185">Reference proteome</keyword>
<feature type="transmembrane region" description="Helical" evidence="1">
    <location>
        <begin position="66"/>
        <end position="88"/>
    </location>
</feature>
<feature type="transmembrane region" description="Helical" evidence="1">
    <location>
        <begin position="42"/>
        <end position="60"/>
    </location>
</feature>
<protein>
    <submittedName>
        <fullName evidence="2">Uncharacterized protein</fullName>
    </submittedName>
</protein>
<reference evidence="2 3" key="1">
    <citation type="submission" date="2015-07" db="EMBL/GenBank/DDBJ databases">
        <title>High-quality draft genome sequence of Oceanobacillus caeni HM6, a bacillus isolated from a human feces.</title>
        <authorList>
            <person name="Kumar J."/>
            <person name="Verma M.K."/>
            <person name="Pandey R."/>
            <person name="Bhambi M."/>
            <person name="Chauhan N."/>
        </authorList>
    </citation>
    <scope>NUCLEOTIDE SEQUENCE [LARGE SCALE GENOMIC DNA]</scope>
    <source>
        <strain evidence="2 3">HM6</strain>
    </source>
</reference>
<dbReference type="RefSeq" id="WP_060669058.1">
    <property type="nucleotide sequence ID" value="NZ_JANKBL010000007.1"/>
</dbReference>
<feature type="transmembrane region" description="Helical" evidence="1">
    <location>
        <begin position="6"/>
        <end position="22"/>
    </location>
</feature>
<accession>A0ABR5MGA8</accession>
<comment type="caution">
    <text evidence="2">The sequence shown here is derived from an EMBL/GenBank/DDBJ whole genome shotgun (WGS) entry which is preliminary data.</text>
</comment>
<feature type="transmembrane region" description="Helical" evidence="1">
    <location>
        <begin position="95"/>
        <end position="115"/>
    </location>
</feature>
<proteinExistence type="predicted"/>
<gene>
    <name evidence="2" type="ORF">AFL42_14880</name>
</gene>
<dbReference type="EMBL" id="LGTK01000070">
    <property type="protein sequence ID" value="KPH71560.1"/>
    <property type="molecule type" value="Genomic_DNA"/>
</dbReference>
<sequence>MGSISVLGAIIILTGWFALIEYDQFPESKRTEILKRIRGSPVAIIVIALMPVGILINMLGNFIGSLWMVVVGATMIFIQSIIVSLLFWRRKRWKSIVLLITMILLGIILYMPFFFHLS</sequence>
<keyword evidence="1" id="KW-0812">Transmembrane</keyword>
<organism evidence="2 3">
    <name type="scientific">Oceanobacillus caeni</name>
    <dbReference type="NCBI Taxonomy" id="405946"/>
    <lineage>
        <taxon>Bacteria</taxon>
        <taxon>Bacillati</taxon>
        <taxon>Bacillota</taxon>
        <taxon>Bacilli</taxon>
        <taxon>Bacillales</taxon>
        <taxon>Bacillaceae</taxon>
        <taxon>Oceanobacillus</taxon>
    </lineage>
</organism>
<keyword evidence="1" id="KW-0472">Membrane</keyword>
<name>A0ABR5MGA8_9BACI</name>
<dbReference type="Proteomes" id="UP000037854">
    <property type="component" value="Unassembled WGS sequence"/>
</dbReference>
<evidence type="ECO:0000313" key="2">
    <source>
        <dbReference type="EMBL" id="KPH71560.1"/>
    </source>
</evidence>
<keyword evidence="1" id="KW-1133">Transmembrane helix</keyword>
<evidence type="ECO:0000313" key="3">
    <source>
        <dbReference type="Proteomes" id="UP000037854"/>
    </source>
</evidence>
<evidence type="ECO:0000256" key="1">
    <source>
        <dbReference type="SAM" id="Phobius"/>
    </source>
</evidence>